<dbReference type="AlphaFoldDB" id="A0A1U9KDQ7"/>
<evidence type="ECO:0000313" key="9">
    <source>
        <dbReference type="Proteomes" id="UP000188937"/>
    </source>
</evidence>
<evidence type="ECO:0000256" key="4">
    <source>
        <dbReference type="ARBA" id="ARBA00022679"/>
    </source>
</evidence>
<sequence>MADSFASHWREALALDRRTAPEFYTSPSDVEPGPHADAIRFALSDLGLAAVFCIEGVPTIGFLNEPDVSLAQIDELHRVLWNQGLMSLLLVLKEDELVAYSLVQRPFQRQEGQQNDPRLITTLSRLSDALKLRELIDSTESGRFWFENDSFFDPDDRVDSVLLSNLLEAFRDMRGDLGGEAAQALLMQTMFIAYLEDRKIIKESVFRDASDKTCSSLAEILESDSPIHFETLFIWLKDAFNGNLFNAPCAFETGDATPPKLAVQHLRTLARFRHGREEMASGQLRLWGYDFRYMSIGLISAVYDRFLKEEAEKKSADGAFYTPMFLADVVVNQLWDDLSDEQRAKGVFCDPACGSGIFLVRLFQRLVAHHCRIKKKPHAAWNELKSIARRLHGGDINSSAVRVAAFSLYIALLEQSNPPDLPALLKAGKLLPSLYGDTLLPASDFFAIADLPKFDAVVGNPPWKGRSGQVTTAQTWAKSNGYPNPAKDIAWGFIWKALRVVKSDGLVAFLLPAMGVLHNTSQEAQDARRRLLRDARVRRIVNLSDLCFQLFDGAQRPTAFVLYAPAASDQRPYRFEYWVPKADLNLRLKRMMTLSRADRLRFRSDLMGEDTTLFKRRLWTRGPEETLLQYLRTIPSLNTFIKEYKEVRKAKATVDRKTDWIIGQGFKPAQEDRLNDPVYDTTTAEIVTRFPYLNARAFRPVALPTIGSSSWSTATVHRAGFAEGFVGPHILIPQGVERSIGRVRAAYSEQNLVFQDSIQAIAFPKAEKRSAKVLTAVLNSSLAAWVYFHDTANLGADRAKVHQGELLKLPFDTPENMPDPARAVIAEEKIVQLIDREIAKADELLSVQSDPLNEIDQLVFDYYGLDAHETALVDDTFRYVIPAMQPRRSAGLQKIWANSKHEHRADYASTLCDALAPCFRQPIQASLAAKSGDVAILKLTIHATSDGYTEEAFPDVGQFLQLIQAHLPVRLPGNVQVVPDLRFVIGSDMYLVKPMQLRHWMRSTALADAEQIAAEFTAAIARHGRTGGDYAGR</sequence>
<dbReference type="PANTHER" id="PTHR33841">
    <property type="entry name" value="DNA METHYLTRANSFERASE YEEA-RELATED"/>
    <property type="match status" value="1"/>
</dbReference>
<dbReference type="GO" id="GO:0009007">
    <property type="term" value="F:site-specific DNA-methyltransferase (adenine-specific) activity"/>
    <property type="evidence" value="ECO:0007669"/>
    <property type="project" value="UniProtKB-EC"/>
</dbReference>
<dbReference type="OrthoDB" id="9806213at2"/>
<dbReference type="RefSeq" id="WP_077811927.1">
    <property type="nucleotide sequence ID" value="NZ_CP014692.1"/>
</dbReference>
<keyword evidence="5" id="KW-0680">Restriction system</keyword>
<evidence type="ECO:0000256" key="5">
    <source>
        <dbReference type="ARBA" id="ARBA00022747"/>
    </source>
</evidence>
<dbReference type="Gene3D" id="3.40.50.150">
    <property type="entry name" value="Vaccinia Virus protein VP39"/>
    <property type="match status" value="1"/>
</dbReference>
<evidence type="ECO:0000259" key="7">
    <source>
        <dbReference type="Pfam" id="PF02384"/>
    </source>
</evidence>
<protein>
    <recommendedName>
        <fullName evidence="2">site-specific DNA-methyltransferase (adenine-specific)</fullName>
        <ecNumber evidence="2">2.1.1.72</ecNumber>
    </recommendedName>
</protein>
<dbReference type="InterPro" id="IPR002052">
    <property type="entry name" value="DNA_methylase_N6_adenine_CS"/>
</dbReference>
<dbReference type="InterPro" id="IPR003356">
    <property type="entry name" value="DNA_methylase_A-5"/>
</dbReference>
<dbReference type="EMBL" id="CP014692">
    <property type="protein sequence ID" value="AQS83888.1"/>
    <property type="molecule type" value="Genomic_DNA"/>
</dbReference>
<dbReference type="Proteomes" id="UP000188937">
    <property type="component" value="Chromosome"/>
</dbReference>
<gene>
    <name evidence="8" type="ORF">A0U92_02890</name>
</gene>
<comment type="catalytic activity">
    <reaction evidence="6">
        <text>a 2'-deoxyadenosine in DNA + S-adenosyl-L-methionine = an N(6)-methyl-2'-deoxyadenosine in DNA + S-adenosyl-L-homocysteine + H(+)</text>
        <dbReference type="Rhea" id="RHEA:15197"/>
        <dbReference type="Rhea" id="RHEA-COMP:12418"/>
        <dbReference type="Rhea" id="RHEA-COMP:12419"/>
        <dbReference type="ChEBI" id="CHEBI:15378"/>
        <dbReference type="ChEBI" id="CHEBI:57856"/>
        <dbReference type="ChEBI" id="CHEBI:59789"/>
        <dbReference type="ChEBI" id="CHEBI:90615"/>
        <dbReference type="ChEBI" id="CHEBI:90616"/>
        <dbReference type="EC" id="2.1.1.72"/>
    </reaction>
</comment>
<dbReference type="SUPFAM" id="SSF53335">
    <property type="entry name" value="S-adenosyl-L-methionine-dependent methyltransferases"/>
    <property type="match status" value="1"/>
</dbReference>
<dbReference type="KEGG" id="aace:A0U92_02890"/>
<evidence type="ECO:0000256" key="6">
    <source>
        <dbReference type="ARBA" id="ARBA00047942"/>
    </source>
</evidence>
<keyword evidence="9" id="KW-1185">Reference proteome</keyword>
<reference evidence="8 9" key="1">
    <citation type="submission" date="2016-03" db="EMBL/GenBank/DDBJ databases">
        <title>Acetic acid bacteria sequencing.</title>
        <authorList>
            <person name="Brandt J."/>
            <person name="Jakob F."/>
            <person name="Vogel R.F."/>
        </authorList>
    </citation>
    <scope>NUCLEOTIDE SEQUENCE [LARGE SCALE GENOMIC DNA]</scope>
    <source>
        <strain evidence="8 9">TMW2.1153</strain>
    </source>
</reference>
<comment type="similarity">
    <text evidence="1">Belongs to the N(4)/N(6)-methyltransferase family.</text>
</comment>
<evidence type="ECO:0000256" key="3">
    <source>
        <dbReference type="ARBA" id="ARBA00022603"/>
    </source>
</evidence>
<accession>A0A1U9KDQ7</accession>
<feature type="domain" description="DNA methylase adenine-specific" evidence="7">
    <location>
        <begin position="298"/>
        <end position="548"/>
    </location>
</feature>
<dbReference type="GO" id="GO:0003677">
    <property type="term" value="F:DNA binding"/>
    <property type="evidence" value="ECO:0007669"/>
    <property type="project" value="InterPro"/>
</dbReference>
<name>A0A1U9KDQ7_ACEAC</name>
<dbReference type="InterPro" id="IPR050953">
    <property type="entry name" value="N4_N6_ade-DNA_methylase"/>
</dbReference>
<keyword evidence="3" id="KW-0489">Methyltransferase</keyword>
<dbReference type="PANTHER" id="PTHR33841:SF1">
    <property type="entry name" value="DNA METHYLTRANSFERASE A"/>
    <property type="match status" value="1"/>
</dbReference>
<evidence type="ECO:0000256" key="1">
    <source>
        <dbReference type="ARBA" id="ARBA00006594"/>
    </source>
</evidence>
<dbReference type="PROSITE" id="PS00092">
    <property type="entry name" value="N6_MTASE"/>
    <property type="match status" value="1"/>
</dbReference>
<dbReference type="GO" id="GO:0032259">
    <property type="term" value="P:methylation"/>
    <property type="evidence" value="ECO:0007669"/>
    <property type="project" value="UniProtKB-KW"/>
</dbReference>
<keyword evidence="4" id="KW-0808">Transferase</keyword>
<organism evidence="8 9">
    <name type="scientific">Acetobacter aceti</name>
    <dbReference type="NCBI Taxonomy" id="435"/>
    <lineage>
        <taxon>Bacteria</taxon>
        <taxon>Pseudomonadati</taxon>
        <taxon>Pseudomonadota</taxon>
        <taxon>Alphaproteobacteria</taxon>
        <taxon>Acetobacterales</taxon>
        <taxon>Acetobacteraceae</taxon>
        <taxon>Acetobacter</taxon>
        <taxon>Acetobacter subgen. Acetobacter</taxon>
    </lineage>
</organism>
<dbReference type="GO" id="GO:0008170">
    <property type="term" value="F:N-methyltransferase activity"/>
    <property type="evidence" value="ECO:0007669"/>
    <property type="project" value="InterPro"/>
</dbReference>
<dbReference type="Pfam" id="PF02384">
    <property type="entry name" value="N6_Mtase"/>
    <property type="match status" value="1"/>
</dbReference>
<evidence type="ECO:0000256" key="2">
    <source>
        <dbReference type="ARBA" id="ARBA00011900"/>
    </source>
</evidence>
<dbReference type="GO" id="GO:0009307">
    <property type="term" value="P:DNA restriction-modification system"/>
    <property type="evidence" value="ECO:0007669"/>
    <property type="project" value="UniProtKB-KW"/>
</dbReference>
<evidence type="ECO:0000313" key="8">
    <source>
        <dbReference type="EMBL" id="AQS83888.1"/>
    </source>
</evidence>
<dbReference type="PRINTS" id="PR00507">
    <property type="entry name" value="N12N6MTFRASE"/>
</dbReference>
<proteinExistence type="inferred from homology"/>
<dbReference type="InterPro" id="IPR029063">
    <property type="entry name" value="SAM-dependent_MTases_sf"/>
</dbReference>
<dbReference type="STRING" id="435.A0U92_02890"/>
<dbReference type="EC" id="2.1.1.72" evidence="2"/>